<feature type="region of interest" description="Disordered" evidence="1">
    <location>
        <begin position="90"/>
        <end position="154"/>
    </location>
</feature>
<evidence type="ECO:0000313" key="4">
    <source>
        <dbReference type="RefSeq" id="XP_024878961.1"/>
    </source>
</evidence>
<dbReference type="Proteomes" id="UP000504618">
    <property type="component" value="Unplaced"/>
</dbReference>
<sequence>MTDRPYAVVTFLPNDKDTEPTSDVVPTCWLLAKNTKAYWPNFPKRGTTDKRSKLILSLAEPDKSWPTYDVKFCHGYDTYNKARKAANLQNDEDRTVGTEISDIDQPRKRKQNPKYNVTESSESEDKCNTHTVKKSRKNKLRDQSSDSENEEMEEKAVRAKVAALLAKRNNVKPQVSQNKANKEVSMVTKSKKLIKTLDLEQNRSVGLNDTIGSDPRSKKTYNLTDVSHATTEAITPSTPASSPLHFHRQYDDRMNIDRMKEQLLLGNDSQQSEFVLPSSPEIIQEESREEINAATDNKYGSINISQKLSQSSDLSDEQRKIITSVTDQPTGVKAVSSGKHSKENRSYDANCKNLLTKSVSPFSSKHQSSSKHLYIRFRPTKNRSQRLDENSYVLRRCLSIVRLESPSPQRTCHIYVYGI</sequence>
<evidence type="ECO:0000313" key="2">
    <source>
        <dbReference type="Proteomes" id="UP000504618"/>
    </source>
</evidence>
<evidence type="ECO:0000256" key="1">
    <source>
        <dbReference type="SAM" id="MobiDB-lite"/>
    </source>
</evidence>
<dbReference type="OrthoDB" id="7486073at2759"/>
<proteinExistence type="predicted"/>
<dbReference type="RefSeq" id="XP_024878961.1">
    <property type="nucleotide sequence ID" value="XM_025023193.1"/>
</dbReference>
<evidence type="ECO:0000313" key="3">
    <source>
        <dbReference type="RefSeq" id="XP_024874432.1"/>
    </source>
</evidence>
<protein>
    <submittedName>
        <fullName evidence="3">Uncharacterized protein LOC112456256 isoform X2</fullName>
    </submittedName>
    <submittedName>
        <fullName evidence="4">Uncharacterized protein LOC112459187 isoform X1</fullName>
    </submittedName>
</protein>
<keyword evidence="2" id="KW-1185">Reference proteome</keyword>
<dbReference type="RefSeq" id="XP_024874432.1">
    <property type="nucleotide sequence ID" value="XM_025018664.1"/>
</dbReference>
<gene>
    <name evidence="3" type="primary">LOC112456256</name>
    <name evidence="4" type="synonym">LOC112459187</name>
</gene>
<name>A0A6J1PWX2_9HYME</name>
<reference evidence="3 4" key="1">
    <citation type="submission" date="2025-04" db="UniProtKB">
        <authorList>
            <consortium name="RefSeq"/>
        </authorList>
    </citation>
    <scope>IDENTIFICATION</scope>
    <source>
        <tissue evidence="3 4">Whole body</tissue>
    </source>
</reference>
<organism evidence="2 3">
    <name type="scientific">Temnothorax curvispinosus</name>
    <dbReference type="NCBI Taxonomy" id="300111"/>
    <lineage>
        <taxon>Eukaryota</taxon>
        <taxon>Metazoa</taxon>
        <taxon>Ecdysozoa</taxon>
        <taxon>Arthropoda</taxon>
        <taxon>Hexapoda</taxon>
        <taxon>Insecta</taxon>
        <taxon>Pterygota</taxon>
        <taxon>Neoptera</taxon>
        <taxon>Endopterygota</taxon>
        <taxon>Hymenoptera</taxon>
        <taxon>Apocrita</taxon>
        <taxon>Aculeata</taxon>
        <taxon>Formicoidea</taxon>
        <taxon>Formicidae</taxon>
        <taxon>Myrmicinae</taxon>
        <taxon>Temnothorax</taxon>
    </lineage>
</organism>
<dbReference type="AlphaFoldDB" id="A0A6J1PWX2"/>
<dbReference type="GeneID" id="112456256"/>
<accession>A0A6J1PWX2</accession>